<sequence>MFLILWRPRFPRHPLLPYQRLLYNWAEDIRQSIKRIRDMVQDIKKEMKFDNLFGDWGLKGWVQSKPDF</sequence>
<dbReference type="EMBL" id="SWJQ01000189">
    <property type="protein sequence ID" value="TRZ19344.1"/>
    <property type="molecule type" value="Genomic_DNA"/>
</dbReference>
<keyword evidence="2" id="KW-1185">Reference proteome</keyword>
<reference evidence="1" key="1">
    <citation type="submission" date="2019-04" db="EMBL/GenBank/DDBJ databases">
        <title>Genome assembly of Zosterops borbonicus 15179.</title>
        <authorList>
            <person name="Leroy T."/>
            <person name="Anselmetti Y."/>
            <person name="Tilak M.-K."/>
            <person name="Nabholz B."/>
        </authorList>
    </citation>
    <scope>NUCLEOTIDE SEQUENCE</scope>
    <source>
        <strain evidence="1">HGM_15179</strain>
        <tissue evidence="1">Muscle</tissue>
    </source>
</reference>
<gene>
    <name evidence="1" type="ORF">HGM15179_007761</name>
</gene>
<accession>A0A8K1GKG3</accession>
<organism evidence="1 2">
    <name type="scientific">Zosterops borbonicus</name>
    <dbReference type="NCBI Taxonomy" id="364589"/>
    <lineage>
        <taxon>Eukaryota</taxon>
        <taxon>Metazoa</taxon>
        <taxon>Chordata</taxon>
        <taxon>Craniata</taxon>
        <taxon>Vertebrata</taxon>
        <taxon>Euteleostomi</taxon>
        <taxon>Archelosauria</taxon>
        <taxon>Archosauria</taxon>
        <taxon>Dinosauria</taxon>
        <taxon>Saurischia</taxon>
        <taxon>Theropoda</taxon>
        <taxon>Coelurosauria</taxon>
        <taxon>Aves</taxon>
        <taxon>Neognathae</taxon>
        <taxon>Neoaves</taxon>
        <taxon>Telluraves</taxon>
        <taxon>Australaves</taxon>
        <taxon>Passeriformes</taxon>
        <taxon>Sylvioidea</taxon>
        <taxon>Zosteropidae</taxon>
        <taxon>Zosterops</taxon>
    </lineage>
</organism>
<proteinExistence type="predicted"/>
<dbReference type="Proteomes" id="UP000796761">
    <property type="component" value="Unassembled WGS sequence"/>
</dbReference>
<evidence type="ECO:0000313" key="2">
    <source>
        <dbReference type="Proteomes" id="UP000796761"/>
    </source>
</evidence>
<dbReference type="AlphaFoldDB" id="A0A8K1GKG3"/>
<name>A0A8K1GKG3_9PASS</name>
<protein>
    <submittedName>
        <fullName evidence="1">Uncharacterized protein</fullName>
    </submittedName>
</protein>
<evidence type="ECO:0000313" key="1">
    <source>
        <dbReference type="EMBL" id="TRZ19344.1"/>
    </source>
</evidence>
<comment type="caution">
    <text evidence="1">The sequence shown here is derived from an EMBL/GenBank/DDBJ whole genome shotgun (WGS) entry which is preliminary data.</text>
</comment>